<dbReference type="InterPro" id="IPR017208">
    <property type="entry name" value="UCP037442_abhydr"/>
</dbReference>
<dbReference type="Proteomes" id="UP001595711">
    <property type="component" value="Unassembled WGS sequence"/>
</dbReference>
<dbReference type="RefSeq" id="WP_379726231.1">
    <property type="nucleotide sequence ID" value="NZ_JBHRYJ010000002.1"/>
</dbReference>
<accession>A0ABV7VGI8</accession>
<evidence type="ECO:0000313" key="2">
    <source>
        <dbReference type="EMBL" id="MFC3676157.1"/>
    </source>
</evidence>
<proteinExistence type="predicted"/>
<dbReference type="Pfam" id="PF12146">
    <property type="entry name" value="Hydrolase_4"/>
    <property type="match status" value="1"/>
</dbReference>
<organism evidence="2 3">
    <name type="scientific">Ferrovibrio xuzhouensis</name>
    <dbReference type="NCBI Taxonomy" id="1576914"/>
    <lineage>
        <taxon>Bacteria</taxon>
        <taxon>Pseudomonadati</taxon>
        <taxon>Pseudomonadota</taxon>
        <taxon>Alphaproteobacteria</taxon>
        <taxon>Rhodospirillales</taxon>
        <taxon>Rhodospirillaceae</taxon>
        <taxon>Ferrovibrio</taxon>
    </lineage>
</organism>
<dbReference type="InterPro" id="IPR022742">
    <property type="entry name" value="Hydrolase_4"/>
</dbReference>
<sequence>MTGADISLTSPADGLVLRGYAWLPAGTPQAAVVIAHGMAEHAERYARFAAALTAAGFAVYAFDHRGHGRTARSATELGHFADRDGWNRAVADLAAVCDLAAQRHPGLPVLLFAHSMGSFMAQQLLYEYSDRIAGCVLCGSNGKPPALAAAGRLVARAEKLRHGGRGVSLLLHNLSFGAFNKRFAPARTEFDWLSRDPAEVDKYIADPLCGFPITVQAWIDLLDGLEAMARPENQARIPKAMPVLVIAGSLDSVSGGTKGLRQLLEAYAAAGLTAVGHKYYDGARHELLNETNRDAVTADIIDFFRRCLAG</sequence>
<evidence type="ECO:0000313" key="3">
    <source>
        <dbReference type="Proteomes" id="UP001595711"/>
    </source>
</evidence>
<dbReference type="EMBL" id="JBHRYJ010000002">
    <property type="protein sequence ID" value="MFC3676157.1"/>
    <property type="molecule type" value="Genomic_DNA"/>
</dbReference>
<dbReference type="PANTHER" id="PTHR11614">
    <property type="entry name" value="PHOSPHOLIPASE-RELATED"/>
    <property type="match status" value="1"/>
</dbReference>
<protein>
    <submittedName>
        <fullName evidence="2">Alpha/beta hydrolase</fullName>
    </submittedName>
</protein>
<dbReference type="InterPro" id="IPR051044">
    <property type="entry name" value="MAG_DAG_Lipase"/>
</dbReference>
<keyword evidence="2" id="KW-0378">Hydrolase</keyword>
<gene>
    <name evidence="2" type="ORF">ACFOOQ_11425</name>
</gene>
<feature type="domain" description="Serine aminopeptidase S33" evidence="1">
    <location>
        <begin position="27"/>
        <end position="292"/>
    </location>
</feature>
<name>A0ABV7VGI8_9PROT</name>
<dbReference type="PIRSF" id="PIRSF037442">
    <property type="entry name" value="UCP037442_abhydr"/>
    <property type="match status" value="1"/>
</dbReference>
<comment type="caution">
    <text evidence="2">The sequence shown here is derived from an EMBL/GenBank/DDBJ whole genome shotgun (WGS) entry which is preliminary data.</text>
</comment>
<reference evidence="3" key="1">
    <citation type="journal article" date="2019" name="Int. J. Syst. Evol. Microbiol.">
        <title>The Global Catalogue of Microorganisms (GCM) 10K type strain sequencing project: providing services to taxonomists for standard genome sequencing and annotation.</title>
        <authorList>
            <consortium name="The Broad Institute Genomics Platform"/>
            <consortium name="The Broad Institute Genome Sequencing Center for Infectious Disease"/>
            <person name="Wu L."/>
            <person name="Ma J."/>
        </authorList>
    </citation>
    <scope>NUCLEOTIDE SEQUENCE [LARGE SCALE GENOMIC DNA]</scope>
    <source>
        <strain evidence="3">KCTC 42182</strain>
    </source>
</reference>
<evidence type="ECO:0000259" key="1">
    <source>
        <dbReference type="Pfam" id="PF12146"/>
    </source>
</evidence>
<dbReference type="GO" id="GO:0016787">
    <property type="term" value="F:hydrolase activity"/>
    <property type="evidence" value="ECO:0007669"/>
    <property type="project" value="UniProtKB-KW"/>
</dbReference>
<dbReference type="SUPFAM" id="SSF53474">
    <property type="entry name" value="alpha/beta-Hydrolases"/>
    <property type="match status" value="1"/>
</dbReference>
<dbReference type="InterPro" id="IPR029058">
    <property type="entry name" value="AB_hydrolase_fold"/>
</dbReference>
<keyword evidence="3" id="KW-1185">Reference proteome</keyword>
<dbReference type="Gene3D" id="3.40.50.1820">
    <property type="entry name" value="alpha/beta hydrolase"/>
    <property type="match status" value="1"/>
</dbReference>